<dbReference type="PATRIC" id="fig|1408281.3.peg.62"/>
<evidence type="ECO:0000256" key="3">
    <source>
        <dbReference type="ARBA" id="ARBA00022801"/>
    </source>
</evidence>
<dbReference type="InterPro" id="IPR032466">
    <property type="entry name" value="Metal_Hydrolase"/>
</dbReference>
<feature type="binding site" evidence="4">
    <location>
        <position position="91"/>
    </location>
    <ligand>
        <name>a divalent metal cation</name>
        <dbReference type="ChEBI" id="CHEBI:60240"/>
        <label>1</label>
    </ligand>
</feature>
<dbReference type="GO" id="GO:0046872">
    <property type="term" value="F:metal ion binding"/>
    <property type="evidence" value="ECO:0007669"/>
    <property type="project" value="UniProtKB-KW"/>
</dbReference>
<dbReference type="Proteomes" id="UP000035337">
    <property type="component" value="Chromosome"/>
</dbReference>
<proteinExistence type="inferred from homology"/>
<dbReference type="OrthoDB" id="9810005at2"/>
<protein>
    <submittedName>
        <fullName evidence="5">TatD-related deoxyribonuclease</fullName>
    </submittedName>
</protein>
<evidence type="ECO:0000313" key="5">
    <source>
        <dbReference type="EMBL" id="AKL97441.1"/>
    </source>
</evidence>
<dbReference type="STRING" id="1408281.Epro_0062"/>
<accession>A0A0G3WFL0</accession>
<dbReference type="PIRSF" id="PIRSF005902">
    <property type="entry name" value="DNase_TatD"/>
    <property type="match status" value="1"/>
</dbReference>
<dbReference type="SUPFAM" id="SSF51556">
    <property type="entry name" value="Metallo-dependent hydrolases"/>
    <property type="match status" value="1"/>
</dbReference>
<dbReference type="GO" id="GO:0005829">
    <property type="term" value="C:cytosol"/>
    <property type="evidence" value="ECO:0007669"/>
    <property type="project" value="TreeGrafter"/>
</dbReference>
<dbReference type="EMBL" id="CP009498">
    <property type="protein sequence ID" value="AKL97441.1"/>
    <property type="molecule type" value="Genomic_DNA"/>
</dbReference>
<dbReference type="RefSeq" id="WP_052569531.1">
    <property type="nucleotide sequence ID" value="NZ_CP009498.1"/>
</dbReference>
<comment type="similarity">
    <text evidence="1">Belongs to the metallo-dependent hydrolases superfamily. TatD-type hydrolase family.</text>
</comment>
<dbReference type="FunFam" id="3.20.20.140:FF:000005">
    <property type="entry name" value="TatD family hydrolase"/>
    <property type="match status" value="1"/>
</dbReference>
<dbReference type="KEGG" id="epo:Epro_0062"/>
<feature type="binding site" evidence="4">
    <location>
        <position position="151"/>
    </location>
    <ligand>
        <name>a divalent metal cation</name>
        <dbReference type="ChEBI" id="CHEBI:60240"/>
        <label>2</label>
    </ligand>
</feature>
<sequence>MIIDTHAHLTDSKFNQDREFVLQRAKAAGVSYIFEIACETGEWDAALEFSKRDNIYASFGIHPQEAQNVSEKDFKKLEELLKNPKAIAVGEAGLDYHYETESKQLQKEVFIKQIDIAIKHNKPLIIHCREAFDDIINILKAYKTLPKGVVHYFTGAAQEAKFFTDRGFLLGVDGPVTYPKNETLRQVVAETDISKLLIETDCPYLSAQNYRGQRNEPAYVIETLKAIAAIKRISYEEAAKITTDNAKKLFNILEDKKL</sequence>
<dbReference type="Gene3D" id="3.20.20.140">
    <property type="entry name" value="Metal-dependent hydrolases"/>
    <property type="match status" value="1"/>
</dbReference>
<keyword evidence="3" id="KW-0378">Hydrolase</keyword>
<dbReference type="InterPro" id="IPR018228">
    <property type="entry name" value="DNase_TatD-rel_CS"/>
</dbReference>
<dbReference type="AlphaFoldDB" id="A0A0G3WFL0"/>
<evidence type="ECO:0000256" key="4">
    <source>
        <dbReference type="PIRSR" id="PIRSR005902-1"/>
    </source>
</evidence>
<dbReference type="NCBIfam" id="TIGR00010">
    <property type="entry name" value="YchF/TatD family DNA exonuclease"/>
    <property type="match status" value="1"/>
</dbReference>
<dbReference type="CDD" id="cd01310">
    <property type="entry name" value="TatD_DNAse"/>
    <property type="match status" value="1"/>
</dbReference>
<dbReference type="PROSITE" id="PS01091">
    <property type="entry name" value="TATD_3"/>
    <property type="match status" value="1"/>
</dbReference>
<feature type="binding site" evidence="4">
    <location>
        <position position="127"/>
    </location>
    <ligand>
        <name>a divalent metal cation</name>
        <dbReference type="ChEBI" id="CHEBI:60240"/>
        <label>2</label>
    </ligand>
</feature>
<dbReference type="Pfam" id="PF01026">
    <property type="entry name" value="TatD_DNase"/>
    <property type="match status" value="1"/>
</dbReference>
<dbReference type="InterPro" id="IPR015991">
    <property type="entry name" value="TatD/YcfH-like"/>
</dbReference>
<evidence type="ECO:0000256" key="2">
    <source>
        <dbReference type="ARBA" id="ARBA00022723"/>
    </source>
</evidence>
<reference evidence="5 6" key="1">
    <citation type="submission" date="2014-09" db="EMBL/GenBank/DDBJ databases">
        <title>Complete genome sequence of Endomicrobium proavitum.</title>
        <authorList>
            <person name="Zheng H."/>
        </authorList>
    </citation>
    <scope>NUCLEOTIDE SEQUENCE [LARGE SCALE GENOMIC DNA]</scope>
    <source>
        <strain evidence="5 6">Rsa215</strain>
    </source>
</reference>
<gene>
    <name evidence="5" type="primary">tatD</name>
    <name evidence="5" type="ORF">Epro_0062</name>
</gene>
<dbReference type="PROSITE" id="PS01090">
    <property type="entry name" value="TATD_2"/>
    <property type="match status" value="1"/>
</dbReference>
<dbReference type="PANTHER" id="PTHR46124:SF2">
    <property type="entry name" value="D-AMINOACYL-TRNA DEACYLASE"/>
    <property type="match status" value="1"/>
</dbReference>
<keyword evidence="6" id="KW-1185">Reference proteome</keyword>
<dbReference type="GO" id="GO:0004536">
    <property type="term" value="F:DNA nuclease activity"/>
    <property type="evidence" value="ECO:0007669"/>
    <property type="project" value="InterPro"/>
</dbReference>
<feature type="binding site" evidence="4">
    <location>
        <position position="201"/>
    </location>
    <ligand>
        <name>a divalent metal cation</name>
        <dbReference type="ChEBI" id="CHEBI:60240"/>
        <label>1</label>
    </ligand>
</feature>
<dbReference type="PANTHER" id="PTHR46124">
    <property type="entry name" value="D-AMINOACYL-TRNA DEACYLASE"/>
    <property type="match status" value="1"/>
</dbReference>
<organism evidence="5 6">
    <name type="scientific">Endomicrobium proavitum</name>
    <dbReference type="NCBI Taxonomy" id="1408281"/>
    <lineage>
        <taxon>Bacteria</taxon>
        <taxon>Pseudomonadati</taxon>
        <taxon>Elusimicrobiota</taxon>
        <taxon>Endomicrobiia</taxon>
        <taxon>Endomicrobiales</taxon>
        <taxon>Endomicrobiaceae</taxon>
        <taxon>Endomicrobium</taxon>
    </lineage>
</organism>
<feature type="binding site" evidence="4">
    <location>
        <position position="6"/>
    </location>
    <ligand>
        <name>a divalent metal cation</name>
        <dbReference type="ChEBI" id="CHEBI:60240"/>
        <label>1</label>
    </ligand>
</feature>
<evidence type="ECO:0000313" key="6">
    <source>
        <dbReference type="Proteomes" id="UP000035337"/>
    </source>
</evidence>
<name>A0A0G3WFL0_9BACT</name>
<keyword evidence="2 4" id="KW-0479">Metal-binding</keyword>
<dbReference type="InterPro" id="IPR001130">
    <property type="entry name" value="TatD-like"/>
</dbReference>
<dbReference type="GO" id="GO:0016788">
    <property type="term" value="F:hydrolase activity, acting on ester bonds"/>
    <property type="evidence" value="ECO:0007669"/>
    <property type="project" value="InterPro"/>
</dbReference>
<evidence type="ECO:0000256" key="1">
    <source>
        <dbReference type="ARBA" id="ARBA00009275"/>
    </source>
</evidence>
<feature type="binding site" evidence="4">
    <location>
        <position position="8"/>
    </location>
    <ligand>
        <name>a divalent metal cation</name>
        <dbReference type="ChEBI" id="CHEBI:60240"/>
        <label>1</label>
    </ligand>
</feature>